<dbReference type="AlphaFoldDB" id="A0A9Q3ESX9"/>
<dbReference type="Proteomes" id="UP000765509">
    <property type="component" value="Unassembled WGS sequence"/>
</dbReference>
<accession>A0A9Q3ESX9</accession>
<keyword evidence="2" id="KW-1185">Reference proteome</keyword>
<comment type="caution">
    <text evidence="1">The sequence shown here is derived from an EMBL/GenBank/DDBJ whole genome shotgun (WGS) entry which is preliminary data.</text>
</comment>
<name>A0A9Q3ESX9_9BASI</name>
<sequence>MILGTKLSFSTDYHLQTDELEEIMIQILEKIIRRICAYGLELKASDSFTHDRCTIIPPLELAYKTSIHAPTGKNAALLKKE</sequence>
<proteinExistence type="predicted"/>
<reference evidence="1" key="1">
    <citation type="submission" date="2021-03" db="EMBL/GenBank/DDBJ databases">
        <title>Draft genome sequence of rust myrtle Austropuccinia psidii MF-1, a brazilian biotype.</title>
        <authorList>
            <person name="Quecine M.C."/>
            <person name="Pachon D.M.R."/>
            <person name="Bonatelli M.L."/>
            <person name="Correr F.H."/>
            <person name="Franceschini L.M."/>
            <person name="Leite T.F."/>
            <person name="Margarido G.R.A."/>
            <person name="Almeida C.A."/>
            <person name="Ferrarezi J.A."/>
            <person name="Labate C.A."/>
        </authorList>
    </citation>
    <scope>NUCLEOTIDE SEQUENCE</scope>
    <source>
        <strain evidence="1">MF-1</strain>
    </source>
</reference>
<organism evidence="1 2">
    <name type="scientific">Austropuccinia psidii MF-1</name>
    <dbReference type="NCBI Taxonomy" id="1389203"/>
    <lineage>
        <taxon>Eukaryota</taxon>
        <taxon>Fungi</taxon>
        <taxon>Dikarya</taxon>
        <taxon>Basidiomycota</taxon>
        <taxon>Pucciniomycotina</taxon>
        <taxon>Pucciniomycetes</taxon>
        <taxon>Pucciniales</taxon>
        <taxon>Sphaerophragmiaceae</taxon>
        <taxon>Austropuccinia</taxon>
    </lineage>
</organism>
<evidence type="ECO:0000313" key="2">
    <source>
        <dbReference type="Proteomes" id="UP000765509"/>
    </source>
</evidence>
<protein>
    <submittedName>
        <fullName evidence="1">Uncharacterized protein</fullName>
    </submittedName>
</protein>
<evidence type="ECO:0000313" key="1">
    <source>
        <dbReference type="EMBL" id="MBW0528930.1"/>
    </source>
</evidence>
<dbReference type="EMBL" id="AVOT02034737">
    <property type="protein sequence ID" value="MBW0528930.1"/>
    <property type="molecule type" value="Genomic_DNA"/>
</dbReference>
<dbReference type="OrthoDB" id="2273864at2759"/>
<gene>
    <name evidence="1" type="ORF">O181_068645</name>
</gene>